<dbReference type="OrthoDB" id="893929at2"/>
<dbReference type="EMBL" id="RJJD01000023">
    <property type="protein sequence ID" value="RNI21765.1"/>
    <property type="molecule type" value="Genomic_DNA"/>
</dbReference>
<evidence type="ECO:0000313" key="2">
    <source>
        <dbReference type="Proteomes" id="UP000272117"/>
    </source>
</evidence>
<name>A0A3M9M966_9BACT</name>
<dbReference type="AlphaFoldDB" id="A0A3M9M966"/>
<dbReference type="Proteomes" id="UP000272117">
    <property type="component" value="Unassembled WGS sequence"/>
</dbReference>
<reference evidence="1 2" key="1">
    <citation type="submission" date="2018-11" db="EMBL/GenBank/DDBJ databases">
        <title>Rufibacter latericius sp. nov., isolated from water in Baiyang Lake.</title>
        <authorList>
            <person name="Yang Y."/>
        </authorList>
    </citation>
    <scope>NUCLEOTIDE SEQUENCE [LARGE SCALE GENOMIC DNA]</scope>
    <source>
        <strain evidence="1 2">R-22-1c-1</strain>
    </source>
</reference>
<protein>
    <submittedName>
        <fullName evidence="1">Uncharacterized protein</fullName>
    </submittedName>
</protein>
<evidence type="ECO:0000313" key="1">
    <source>
        <dbReference type="EMBL" id="RNI21765.1"/>
    </source>
</evidence>
<keyword evidence="2" id="KW-1185">Reference proteome</keyword>
<organism evidence="1 2">
    <name type="scientific">Rufibacter latericius</name>
    <dbReference type="NCBI Taxonomy" id="2487040"/>
    <lineage>
        <taxon>Bacteria</taxon>
        <taxon>Pseudomonadati</taxon>
        <taxon>Bacteroidota</taxon>
        <taxon>Cytophagia</taxon>
        <taxon>Cytophagales</taxon>
        <taxon>Hymenobacteraceae</taxon>
        <taxon>Rufibacter</taxon>
    </lineage>
</organism>
<comment type="caution">
    <text evidence="1">The sequence shown here is derived from an EMBL/GenBank/DDBJ whole genome shotgun (WGS) entry which is preliminary data.</text>
</comment>
<accession>A0A3M9M966</accession>
<gene>
    <name evidence="1" type="ORF">EFB08_21685</name>
</gene>
<proteinExistence type="predicted"/>
<sequence>MKVVQLHTLLTDLEPLMTEVQVLAGGYFTEEQTIFCERMERLGVPSVQQAVEFYSTEKDHVIAIHYARRLDLQKSICAIDYFPEHSPKEVIKVSDKILGALKK</sequence>
<dbReference type="RefSeq" id="WP_123129088.1">
    <property type="nucleotide sequence ID" value="NZ_RJJD01000023.1"/>
</dbReference>